<dbReference type="AlphaFoldDB" id="A0A8J3VC64"/>
<comment type="caution">
    <text evidence="1">The sequence shown here is derived from an EMBL/GenBank/DDBJ whole genome shotgun (WGS) entry which is preliminary data.</text>
</comment>
<dbReference type="RefSeq" id="WP_203906174.1">
    <property type="nucleotide sequence ID" value="NZ_BONY01000001.1"/>
</dbReference>
<dbReference type="Proteomes" id="UP000612899">
    <property type="component" value="Unassembled WGS sequence"/>
</dbReference>
<gene>
    <name evidence="1" type="ORF">Rhe02_03260</name>
</gene>
<protein>
    <recommendedName>
        <fullName evidence="3">Guanylate cyclase domain-containing protein</fullName>
    </recommendedName>
</protein>
<proteinExistence type="predicted"/>
<accession>A0A8J3VC64</accession>
<evidence type="ECO:0000313" key="1">
    <source>
        <dbReference type="EMBL" id="GIH02259.1"/>
    </source>
</evidence>
<name>A0A8J3VC64_9ACTN</name>
<keyword evidence="2" id="KW-1185">Reference proteome</keyword>
<reference evidence="1" key="1">
    <citation type="submission" date="2021-01" db="EMBL/GenBank/DDBJ databases">
        <title>Whole genome shotgun sequence of Rhizocola hellebori NBRC 109834.</title>
        <authorList>
            <person name="Komaki H."/>
            <person name="Tamura T."/>
        </authorList>
    </citation>
    <scope>NUCLEOTIDE SEQUENCE</scope>
    <source>
        <strain evidence="1">NBRC 109834</strain>
    </source>
</reference>
<evidence type="ECO:0008006" key="3">
    <source>
        <dbReference type="Google" id="ProtNLM"/>
    </source>
</evidence>
<organism evidence="1 2">
    <name type="scientific">Rhizocola hellebori</name>
    <dbReference type="NCBI Taxonomy" id="1392758"/>
    <lineage>
        <taxon>Bacteria</taxon>
        <taxon>Bacillati</taxon>
        <taxon>Actinomycetota</taxon>
        <taxon>Actinomycetes</taxon>
        <taxon>Micromonosporales</taxon>
        <taxon>Micromonosporaceae</taxon>
        <taxon>Rhizocola</taxon>
    </lineage>
</organism>
<dbReference type="EMBL" id="BONY01000001">
    <property type="protein sequence ID" value="GIH02259.1"/>
    <property type="molecule type" value="Genomic_DNA"/>
</dbReference>
<evidence type="ECO:0000313" key="2">
    <source>
        <dbReference type="Proteomes" id="UP000612899"/>
    </source>
</evidence>
<sequence>MVDPASVDRYLCLAVDVVGYGRNDDPRQARIQQELLASLEAAAEAAGLDRTCWLRQAKGDEELCLVPAKEMLPRVAGAFSQQLDIMLRNLNASRDHRDRIRLRLAIDDGPVQPAANGYSGQAVVGVSRLVNSAVVKRALELADDAVLAVIVSQVVFRDWIGSRLSDVEPEWFRAVQVTEKEFDEKAWLWLPGTDTHRLSLVVPEGAPDRAGATTAGAPQSVTTKVMGELTINGGSNVFGIRNG</sequence>